<feature type="domain" description="Tyrosinase copper-binding" evidence="3">
    <location>
        <begin position="185"/>
        <end position="202"/>
    </location>
</feature>
<dbReference type="PANTHER" id="PTHR11474">
    <property type="entry name" value="TYROSINASE FAMILY MEMBER"/>
    <property type="match status" value="1"/>
</dbReference>
<dbReference type="EMBL" id="JAGFBV010000025">
    <property type="protein sequence ID" value="MBP4139313.1"/>
    <property type="molecule type" value="Genomic_DNA"/>
</dbReference>
<evidence type="ECO:0000259" key="4">
    <source>
        <dbReference type="PROSITE" id="PS00498"/>
    </source>
</evidence>
<dbReference type="InterPro" id="IPR057190">
    <property type="entry name" value="DUF7868"/>
</dbReference>
<dbReference type="Proteomes" id="UP000675047">
    <property type="component" value="Unassembled WGS sequence"/>
</dbReference>
<evidence type="ECO:0000259" key="3">
    <source>
        <dbReference type="PROSITE" id="PS00497"/>
    </source>
</evidence>
<dbReference type="AlphaFoldDB" id="A0A940XHH8"/>
<dbReference type="PRINTS" id="PR00092">
    <property type="entry name" value="TYROSINASE"/>
</dbReference>
<comment type="caution">
    <text evidence="5">The sequence shown here is derived from an EMBL/GenBank/DDBJ whole genome shotgun (WGS) entry which is preliminary data.</text>
</comment>
<dbReference type="InterPro" id="IPR002227">
    <property type="entry name" value="Tyrosinase_Cu-bd"/>
</dbReference>
<keyword evidence="6" id="KW-1185">Reference proteome</keyword>
<dbReference type="InterPro" id="IPR050316">
    <property type="entry name" value="Tyrosinase/Hemocyanin"/>
</dbReference>
<evidence type="ECO:0000256" key="1">
    <source>
        <dbReference type="ARBA" id="ARBA00022723"/>
    </source>
</evidence>
<evidence type="ECO:0000256" key="2">
    <source>
        <dbReference type="ARBA" id="ARBA00023008"/>
    </source>
</evidence>
<dbReference type="GO" id="GO:0016491">
    <property type="term" value="F:oxidoreductase activity"/>
    <property type="evidence" value="ECO:0007669"/>
    <property type="project" value="InterPro"/>
</dbReference>
<name>A0A940XHH8_9FLAO</name>
<reference evidence="5 6" key="1">
    <citation type="submission" date="2021-03" db="EMBL/GenBank/DDBJ databases">
        <title>Flavobacterium Flabelliformis Sp. Nov. And Flavobacterium Geliluteum Sp. Nov., Two Novel Multidrug Resistant Psychrophilic Species Isolated From Antarctica.</title>
        <authorList>
            <person name="Kralova S."/>
            <person name="Busse H.J."/>
            <person name="Bezdicek M."/>
            <person name="Nykrynova M."/>
            <person name="Kroupova E."/>
            <person name="Krsek D."/>
            <person name="Sedlacek I."/>
        </authorList>
    </citation>
    <scope>NUCLEOTIDE SEQUENCE [LARGE SCALE GENOMIC DNA]</scope>
    <source>
        <strain evidence="5 6">P7388</strain>
    </source>
</reference>
<dbReference type="PROSITE" id="PS00497">
    <property type="entry name" value="TYROSINASE_1"/>
    <property type="match status" value="1"/>
</dbReference>
<proteinExistence type="predicted"/>
<dbReference type="RefSeq" id="WP_210667282.1">
    <property type="nucleotide sequence ID" value="NZ_JAGFBV010000025.1"/>
</dbReference>
<keyword evidence="1" id="KW-0479">Metal-binding</keyword>
<dbReference type="Pfam" id="PF25271">
    <property type="entry name" value="DUF7868"/>
    <property type="match status" value="1"/>
</dbReference>
<dbReference type="SUPFAM" id="SSF48056">
    <property type="entry name" value="Di-copper centre-containing domain"/>
    <property type="match status" value="1"/>
</dbReference>
<sequence length="621" mass="68395">MNSFIGKWVDQKNVLITVTGSKTNSVSVTYGNGRGPFQGTLNVSNPSVITVNFTDDGGNKTGTLSRNNSEIDWDNGTTWKQLIYLRKNAWDDNNGGQFIDKSGNYTDLYWYAKAVKVMQSRPISDPTSWWFYAAIHGQLLLPKSLYPKPYQYLNWVNVNYIGAAANLSTLPSKTLTTIFWDQCQHGTWFFPPWHRGYLVALENILRTIISELNGPSDWALPYWNYLSQSTIYTESNIPPAFTLSVLPDNTPNPLYVPERYGSNVQVGNDENSANDQCQWDTIYSEGSAPAKLGPGDLNGYFYGGGETGFSHGGSETGDLEQNPHNFVHGMIGGQNAAGQIGLMGVPATAGLDPVFFLHHSNIDRMWDAWNVTGKNSNPTQTDWLVGPTANGNSQFAMPLDANGTAWYYTPADVQTTNNLKYNVSYYSYTYSDLSLTSYDTIQPSSLKENLSVRLNKLGATNLETGIKMANKQNKELVGASSGFITLKDKETKATVQLDKTAWKSVKNSLLKASVSNVPDEVYLQLEGVKGGVDSNFLSVYVNETFIKSVSLFGLLAASLKNTAHGGAGLTFKFNITSVIDELHLQNDIDINSLNVQIKSKDAPLDGSEITVERIGIYRSGQ</sequence>
<evidence type="ECO:0000313" key="6">
    <source>
        <dbReference type="Proteomes" id="UP000675047"/>
    </source>
</evidence>
<accession>A0A940XHH8</accession>
<dbReference type="InterPro" id="IPR008922">
    <property type="entry name" value="Di-copper_centre_dom_sf"/>
</dbReference>
<organism evidence="5 6">
    <name type="scientific">Flavobacterium geliluteum</name>
    <dbReference type="NCBI Taxonomy" id="2816120"/>
    <lineage>
        <taxon>Bacteria</taxon>
        <taxon>Pseudomonadati</taxon>
        <taxon>Bacteroidota</taxon>
        <taxon>Flavobacteriia</taxon>
        <taxon>Flavobacteriales</taxon>
        <taxon>Flavobacteriaceae</taxon>
        <taxon>Flavobacterium</taxon>
    </lineage>
</organism>
<dbReference type="PANTHER" id="PTHR11474:SF76">
    <property type="entry name" value="SHKT DOMAIN-CONTAINING PROTEIN"/>
    <property type="match status" value="1"/>
</dbReference>
<feature type="domain" description="Tyrosinase copper-binding" evidence="4">
    <location>
        <begin position="352"/>
        <end position="363"/>
    </location>
</feature>
<protein>
    <submittedName>
        <fullName evidence="5">Tyrosinase family protein</fullName>
    </submittedName>
</protein>
<dbReference type="Pfam" id="PF00264">
    <property type="entry name" value="Tyrosinase"/>
    <property type="match status" value="1"/>
</dbReference>
<evidence type="ECO:0000313" key="5">
    <source>
        <dbReference type="EMBL" id="MBP4139313.1"/>
    </source>
</evidence>
<dbReference type="GO" id="GO:0046872">
    <property type="term" value="F:metal ion binding"/>
    <property type="evidence" value="ECO:0007669"/>
    <property type="project" value="UniProtKB-KW"/>
</dbReference>
<gene>
    <name evidence="5" type="ORF">J3495_14645</name>
</gene>
<keyword evidence="2" id="KW-0186">Copper</keyword>
<dbReference type="PROSITE" id="PS00498">
    <property type="entry name" value="TYROSINASE_2"/>
    <property type="match status" value="1"/>
</dbReference>
<dbReference type="Gene3D" id="1.10.1280.10">
    <property type="entry name" value="Di-copper center containing domain from catechol oxidase"/>
    <property type="match status" value="1"/>
</dbReference>